<dbReference type="InterPro" id="IPR023160">
    <property type="entry name" value="RNase_HII_hlx-loop-hlx_cap_dom"/>
</dbReference>
<comment type="similarity">
    <text evidence="3">Belongs to the RNase HII family. Eukaryotic subfamily.</text>
</comment>
<dbReference type="GO" id="GO:0043137">
    <property type="term" value="P:DNA replication, removal of RNA primer"/>
    <property type="evidence" value="ECO:0007669"/>
    <property type="project" value="TreeGrafter"/>
</dbReference>
<dbReference type="InterPro" id="IPR024567">
    <property type="entry name" value="RNase_HII/HIII_dom"/>
</dbReference>
<dbReference type="InterPro" id="IPR036397">
    <property type="entry name" value="RNaseH_sf"/>
</dbReference>
<evidence type="ECO:0000256" key="2">
    <source>
        <dbReference type="ARBA" id="ARBA00001946"/>
    </source>
</evidence>
<dbReference type="EMBL" id="BDRX01000040">
    <property type="protein sequence ID" value="GBF93409.1"/>
    <property type="molecule type" value="Genomic_DNA"/>
</dbReference>
<name>A0A2V0P1G4_9CHLO</name>
<evidence type="ECO:0000256" key="6">
    <source>
        <dbReference type="ARBA" id="ARBA00022759"/>
    </source>
</evidence>
<dbReference type="InParanoid" id="A0A2V0P1G4"/>
<comment type="cofactor">
    <cofactor evidence="2">
        <name>Mg(2+)</name>
        <dbReference type="ChEBI" id="CHEBI:18420"/>
    </cofactor>
</comment>
<keyword evidence="6 8" id="KW-0255">Endonuclease</keyword>
<evidence type="ECO:0000256" key="1">
    <source>
        <dbReference type="ARBA" id="ARBA00000077"/>
    </source>
</evidence>
<accession>A0A2V0P1G4</accession>
<evidence type="ECO:0000256" key="5">
    <source>
        <dbReference type="ARBA" id="ARBA00022723"/>
    </source>
</evidence>
<comment type="cofactor">
    <cofactor evidence="8">
        <name>Mn(2+)</name>
        <dbReference type="ChEBI" id="CHEBI:29035"/>
    </cofactor>
    <cofactor evidence="8">
        <name>Mg(2+)</name>
        <dbReference type="ChEBI" id="CHEBI:18420"/>
    </cofactor>
    <text evidence="8">Manganese or magnesium. Binds 1 divalent metal ion per monomer in the absence of substrate. May bind a second metal ion after substrate binding.</text>
</comment>
<evidence type="ECO:0000256" key="4">
    <source>
        <dbReference type="ARBA" id="ARBA00022722"/>
    </source>
</evidence>
<comment type="function">
    <text evidence="9">Endonuclease that specifically degrades the RNA of RNA-DNA hybrids.</text>
</comment>
<feature type="region of interest" description="Disordered" evidence="10">
    <location>
        <begin position="1"/>
        <end position="21"/>
    </location>
</feature>
<keyword evidence="7 8" id="KW-0378">Hydrolase</keyword>
<feature type="binding site" evidence="8">
    <location>
        <position position="40"/>
    </location>
    <ligand>
        <name>a divalent metal cation</name>
        <dbReference type="ChEBI" id="CHEBI:60240"/>
    </ligand>
</feature>
<dbReference type="STRING" id="307507.A0A2V0P1G4"/>
<dbReference type="SUPFAM" id="SSF53098">
    <property type="entry name" value="Ribonuclease H-like"/>
    <property type="match status" value="1"/>
</dbReference>
<evidence type="ECO:0000256" key="3">
    <source>
        <dbReference type="ARBA" id="ARBA00007058"/>
    </source>
</evidence>
<organism evidence="12 13">
    <name type="scientific">Raphidocelis subcapitata</name>
    <dbReference type="NCBI Taxonomy" id="307507"/>
    <lineage>
        <taxon>Eukaryota</taxon>
        <taxon>Viridiplantae</taxon>
        <taxon>Chlorophyta</taxon>
        <taxon>core chlorophytes</taxon>
        <taxon>Chlorophyceae</taxon>
        <taxon>CS clade</taxon>
        <taxon>Sphaeropleales</taxon>
        <taxon>Selenastraceae</taxon>
        <taxon>Raphidocelis</taxon>
    </lineage>
</organism>
<reference evidence="12 13" key="1">
    <citation type="journal article" date="2018" name="Sci. Rep.">
        <title>Raphidocelis subcapitata (=Pseudokirchneriella subcapitata) provides an insight into genome evolution and environmental adaptations in the Sphaeropleales.</title>
        <authorList>
            <person name="Suzuki S."/>
            <person name="Yamaguchi H."/>
            <person name="Nakajima N."/>
            <person name="Kawachi M."/>
        </authorList>
    </citation>
    <scope>NUCLEOTIDE SEQUENCE [LARGE SCALE GENOMIC DNA]</scope>
    <source>
        <strain evidence="12 13">NIES-35</strain>
    </source>
</reference>
<dbReference type="CDD" id="cd07181">
    <property type="entry name" value="RNase_HII_eukaryota_like"/>
    <property type="match status" value="1"/>
</dbReference>
<dbReference type="GO" id="GO:0004523">
    <property type="term" value="F:RNA-DNA hybrid ribonuclease activity"/>
    <property type="evidence" value="ECO:0007669"/>
    <property type="project" value="UniProtKB-UniRule"/>
</dbReference>
<dbReference type="PROSITE" id="PS51975">
    <property type="entry name" value="RNASE_H_2"/>
    <property type="match status" value="1"/>
</dbReference>
<dbReference type="PANTHER" id="PTHR10954">
    <property type="entry name" value="RIBONUCLEASE H2 SUBUNIT A"/>
    <property type="match status" value="1"/>
</dbReference>
<dbReference type="GO" id="GO:0006298">
    <property type="term" value="P:mismatch repair"/>
    <property type="evidence" value="ECO:0007669"/>
    <property type="project" value="TreeGrafter"/>
</dbReference>
<protein>
    <recommendedName>
        <fullName evidence="9">Ribonuclease</fullName>
        <ecNumber evidence="9">3.1.26.4</ecNumber>
    </recommendedName>
</protein>
<sequence length="313" mass="32794">MSQPEGAQAGAPDAGARVAPPTNMVPPREWFGEPCLMGIDEAGRGPVLGCMVYACVVAPISYGPTLAKKAYADSKTLTEAQRAGLFAQITADERLAYAHEALSAAVISQQMLGRAKVSLNEIAAQSTMRLIQGALDAGVALAEVYIDTVGDPERYRARLLRAFPSLAFTVCPKADALFPSVSAASIVAKVTRDASLLDDQARLPARAQPAGGSLGTGYPHDEATKGWLAANVDPVFGFHPIVRFGWETASRIMEDRCAPMAWEADAPTDANQPKLSAFLPGGGGGGGAADASSGVGRHAFFRIRRMQRVAALA</sequence>
<dbReference type="GO" id="GO:0032299">
    <property type="term" value="C:ribonuclease H2 complex"/>
    <property type="evidence" value="ECO:0007669"/>
    <property type="project" value="TreeGrafter"/>
</dbReference>
<dbReference type="OrthoDB" id="7462577at2759"/>
<gene>
    <name evidence="12" type="ORF">Rsub_06447</name>
</gene>
<dbReference type="Proteomes" id="UP000247498">
    <property type="component" value="Unassembled WGS sequence"/>
</dbReference>
<evidence type="ECO:0000259" key="11">
    <source>
        <dbReference type="PROSITE" id="PS51975"/>
    </source>
</evidence>
<keyword evidence="4 8" id="KW-0540">Nuclease</keyword>
<dbReference type="NCBIfam" id="TIGR00729">
    <property type="entry name" value="ribonuclease HII"/>
    <property type="match status" value="1"/>
</dbReference>
<dbReference type="Pfam" id="PF01351">
    <property type="entry name" value="RNase_HII"/>
    <property type="match status" value="1"/>
</dbReference>
<feature type="binding site" evidence="8">
    <location>
        <position position="147"/>
    </location>
    <ligand>
        <name>a divalent metal cation</name>
        <dbReference type="ChEBI" id="CHEBI:60240"/>
    </ligand>
</feature>
<keyword evidence="5 8" id="KW-0479">Metal-binding</keyword>
<dbReference type="Gene3D" id="3.30.420.10">
    <property type="entry name" value="Ribonuclease H-like superfamily/Ribonuclease H"/>
    <property type="match status" value="1"/>
</dbReference>
<evidence type="ECO:0000256" key="8">
    <source>
        <dbReference type="PROSITE-ProRule" id="PRU01319"/>
    </source>
</evidence>
<feature type="binding site" evidence="8">
    <location>
        <position position="41"/>
    </location>
    <ligand>
        <name>a divalent metal cation</name>
        <dbReference type="ChEBI" id="CHEBI:60240"/>
    </ligand>
</feature>
<dbReference type="EC" id="3.1.26.4" evidence="9"/>
<dbReference type="InterPro" id="IPR001352">
    <property type="entry name" value="RNase_HII/HIII"/>
</dbReference>
<evidence type="ECO:0000256" key="9">
    <source>
        <dbReference type="RuleBase" id="RU003515"/>
    </source>
</evidence>
<dbReference type="FunFam" id="3.30.420.10:FF:000016">
    <property type="entry name" value="Ribonuclease"/>
    <property type="match status" value="1"/>
</dbReference>
<proteinExistence type="inferred from homology"/>
<dbReference type="FunCoup" id="A0A2V0P1G4">
    <property type="interactions" value="1478"/>
</dbReference>
<feature type="domain" description="RNase H type-2" evidence="11">
    <location>
        <begin position="34"/>
        <end position="258"/>
    </location>
</feature>
<comment type="catalytic activity">
    <reaction evidence="1 8 9">
        <text>Endonucleolytic cleavage to 5'-phosphomonoester.</text>
        <dbReference type="EC" id="3.1.26.4"/>
    </reaction>
</comment>
<dbReference type="GO" id="GO:0003723">
    <property type="term" value="F:RNA binding"/>
    <property type="evidence" value="ECO:0007669"/>
    <property type="project" value="UniProtKB-UniRule"/>
</dbReference>
<dbReference type="AlphaFoldDB" id="A0A2V0P1G4"/>
<dbReference type="PANTHER" id="PTHR10954:SF7">
    <property type="entry name" value="RIBONUCLEASE H2 SUBUNIT A"/>
    <property type="match status" value="1"/>
</dbReference>
<dbReference type="Gene3D" id="1.10.10.460">
    <property type="entry name" value="Ribonuclease hii. Domain 2"/>
    <property type="match status" value="1"/>
</dbReference>
<dbReference type="GO" id="GO:0046872">
    <property type="term" value="F:metal ion binding"/>
    <property type="evidence" value="ECO:0007669"/>
    <property type="project" value="UniProtKB-KW"/>
</dbReference>
<evidence type="ECO:0000313" key="12">
    <source>
        <dbReference type="EMBL" id="GBF93409.1"/>
    </source>
</evidence>
<keyword evidence="13" id="KW-1185">Reference proteome</keyword>
<dbReference type="FunFam" id="1.10.10.460:FF:000001">
    <property type="entry name" value="Ribonuclease"/>
    <property type="match status" value="1"/>
</dbReference>
<comment type="caution">
    <text evidence="12">The sequence shown here is derived from an EMBL/GenBank/DDBJ whole genome shotgun (WGS) entry which is preliminary data.</text>
</comment>
<evidence type="ECO:0000313" key="13">
    <source>
        <dbReference type="Proteomes" id="UP000247498"/>
    </source>
</evidence>
<evidence type="ECO:0000256" key="7">
    <source>
        <dbReference type="ARBA" id="ARBA00022801"/>
    </source>
</evidence>
<dbReference type="InterPro" id="IPR012337">
    <property type="entry name" value="RNaseH-like_sf"/>
</dbReference>
<dbReference type="InterPro" id="IPR004649">
    <property type="entry name" value="RNase_H2_suA"/>
</dbReference>
<evidence type="ECO:0000256" key="10">
    <source>
        <dbReference type="SAM" id="MobiDB-lite"/>
    </source>
</evidence>